<feature type="domain" description="4Fe-4S His(Cys)3-ligated-type" evidence="8">
    <location>
        <begin position="88"/>
        <end position="127"/>
    </location>
</feature>
<name>A0A5K7ZPD3_9BACT</name>
<evidence type="ECO:0000259" key="8">
    <source>
        <dbReference type="PROSITE" id="PS51839"/>
    </source>
</evidence>
<dbReference type="FunFam" id="3.30.70.20:FF:000035">
    <property type="entry name" value="Iron hydrogenase 1"/>
    <property type="match status" value="1"/>
</dbReference>
<dbReference type="PANTHER" id="PTHR24960">
    <property type="entry name" value="PHOTOSYSTEM I IRON-SULFUR CENTER-RELATED"/>
    <property type="match status" value="1"/>
</dbReference>
<protein>
    <recommendedName>
        <fullName evidence="11">(4Fe-4S)-binding protein</fullName>
    </recommendedName>
</protein>
<dbReference type="OrthoDB" id="9810782at2"/>
<proteinExistence type="predicted"/>
<dbReference type="Pfam" id="PF12838">
    <property type="entry name" value="Fer4_7"/>
    <property type="match status" value="1"/>
</dbReference>
<dbReference type="InterPro" id="IPR001041">
    <property type="entry name" value="2Fe-2S_ferredoxin-type"/>
</dbReference>
<sequence>MTDASTTTITLTVDDRTIQAQAGSSVLAACLAADIYIPHLCWMEGDTPDEAPASCRLCFVEIEGFKDPVTACTVVAENGMTVRTDTEAVRDLQKTALKLLFSVHRVDCKNCPANKACALQGIAKFLKAGLTCKPFERTLKEPEMDSRHPVFDYYPNRCVLCGICVRVCGRRNGQSRLSFAGRGFETVVGYFGSDAASAEDCRNCKACLEACPTGALVEKTTDGG</sequence>
<dbReference type="Proteomes" id="UP000427769">
    <property type="component" value="Chromosome"/>
</dbReference>
<feature type="domain" description="4Fe-4S ferredoxin-type" evidence="7">
    <location>
        <begin position="147"/>
        <end position="168"/>
    </location>
</feature>
<dbReference type="GO" id="GO:0016491">
    <property type="term" value="F:oxidoreductase activity"/>
    <property type="evidence" value="ECO:0007669"/>
    <property type="project" value="InterPro"/>
</dbReference>
<dbReference type="PANTHER" id="PTHR24960:SF84">
    <property type="entry name" value="HYDROGENASE SUBUNIT"/>
    <property type="match status" value="1"/>
</dbReference>
<keyword evidence="2" id="KW-0479">Metal-binding</keyword>
<evidence type="ECO:0000313" key="10">
    <source>
        <dbReference type="Proteomes" id="UP000427769"/>
    </source>
</evidence>
<keyword evidence="4" id="KW-0408">Iron</keyword>
<dbReference type="Pfam" id="PF13510">
    <property type="entry name" value="Fer2_4"/>
    <property type="match status" value="1"/>
</dbReference>
<keyword evidence="5" id="KW-0411">Iron-sulfur</keyword>
<accession>A0A5K7ZPD3</accession>
<dbReference type="PROSITE" id="PS51379">
    <property type="entry name" value="4FE4S_FER_2"/>
    <property type="match status" value="2"/>
</dbReference>
<feature type="domain" description="2Fe-2S ferredoxin-type" evidence="6">
    <location>
        <begin position="7"/>
        <end position="88"/>
    </location>
</feature>
<dbReference type="PROSITE" id="PS00198">
    <property type="entry name" value="4FE4S_FER_1"/>
    <property type="match status" value="1"/>
</dbReference>
<dbReference type="EMBL" id="AP021875">
    <property type="protein sequence ID" value="BBO78337.1"/>
    <property type="molecule type" value="Genomic_DNA"/>
</dbReference>
<dbReference type="InterPro" id="IPR036010">
    <property type="entry name" value="2Fe-2S_ferredoxin-like_sf"/>
</dbReference>
<evidence type="ECO:0000259" key="7">
    <source>
        <dbReference type="PROSITE" id="PS51379"/>
    </source>
</evidence>
<reference evidence="9 10" key="1">
    <citation type="submission" date="2019-11" db="EMBL/GenBank/DDBJ databases">
        <title>Comparative genomics of hydrocarbon-degrading Desulfosarcina strains.</title>
        <authorList>
            <person name="Watanabe M."/>
            <person name="Kojima H."/>
            <person name="Fukui M."/>
        </authorList>
    </citation>
    <scope>NUCLEOTIDE SEQUENCE [LARGE SCALE GENOMIC DNA]</scope>
    <source>
        <strain evidence="9 10">PP31</strain>
    </source>
</reference>
<evidence type="ECO:0000259" key="6">
    <source>
        <dbReference type="PROSITE" id="PS51085"/>
    </source>
</evidence>
<keyword evidence="3" id="KW-0677">Repeat</keyword>
<evidence type="ECO:0000256" key="5">
    <source>
        <dbReference type="ARBA" id="ARBA00023014"/>
    </source>
</evidence>
<evidence type="ECO:0000256" key="2">
    <source>
        <dbReference type="ARBA" id="ARBA00022723"/>
    </source>
</evidence>
<dbReference type="AlphaFoldDB" id="A0A5K7ZPD3"/>
<organism evidence="9 10">
    <name type="scientific">Desulfosarcina widdelii</name>
    <dbReference type="NCBI Taxonomy" id="947919"/>
    <lineage>
        <taxon>Bacteria</taxon>
        <taxon>Pseudomonadati</taxon>
        <taxon>Thermodesulfobacteriota</taxon>
        <taxon>Desulfobacteria</taxon>
        <taxon>Desulfobacterales</taxon>
        <taxon>Desulfosarcinaceae</taxon>
        <taxon>Desulfosarcina</taxon>
    </lineage>
</organism>
<dbReference type="GO" id="GO:0051539">
    <property type="term" value="F:4 iron, 4 sulfur cluster binding"/>
    <property type="evidence" value="ECO:0007669"/>
    <property type="project" value="UniProtKB-KW"/>
</dbReference>
<dbReference type="GO" id="GO:0046872">
    <property type="term" value="F:metal ion binding"/>
    <property type="evidence" value="ECO:0007669"/>
    <property type="project" value="UniProtKB-KW"/>
</dbReference>
<dbReference type="Pfam" id="PF10588">
    <property type="entry name" value="NADH-G_4Fe-4S_3"/>
    <property type="match status" value="1"/>
</dbReference>
<keyword evidence="10" id="KW-1185">Reference proteome</keyword>
<evidence type="ECO:0008006" key="11">
    <source>
        <dbReference type="Google" id="ProtNLM"/>
    </source>
</evidence>
<dbReference type="SUPFAM" id="SSF54292">
    <property type="entry name" value="2Fe-2S ferredoxin-like"/>
    <property type="match status" value="1"/>
</dbReference>
<dbReference type="InterPro" id="IPR050157">
    <property type="entry name" value="PSI_iron-sulfur_center"/>
</dbReference>
<dbReference type="Gene3D" id="3.10.20.740">
    <property type="match status" value="1"/>
</dbReference>
<dbReference type="SUPFAM" id="SSF54862">
    <property type="entry name" value="4Fe-4S ferredoxins"/>
    <property type="match status" value="1"/>
</dbReference>
<evidence type="ECO:0000256" key="4">
    <source>
        <dbReference type="ARBA" id="ARBA00023004"/>
    </source>
</evidence>
<feature type="domain" description="4Fe-4S ferredoxin-type" evidence="7">
    <location>
        <begin position="192"/>
        <end position="221"/>
    </location>
</feature>
<dbReference type="Gene3D" id="3.30.70.20">
    <property type="match status" value="1"/>
</dbReference>
<gene>
    <name evidence="9" type="ORF">DSCW_57540</name>
</gene>
<dbReference type="RefSeq" id="WP_155306981.1">
    <property type="nucleotide sequence ID" value="NZ_AP021875.1"/>
</dbReference>
<dbReference type="InterPro" id="IPR017896">
    <property type="entry name" value="4Fe4S_Fe-S-bd"/>
</dbReference>
<evidence type="ECO:0000256" key="3">
    <source>
        <dbReference type="ARBA" id="ARBA00022737"/>
    </source>
</evidence>
<dbReference type="KEGG" id="dwd:DSCW_57540"/>
<evidence type="ECO:0000313" key="9">
    <source>
        <dbReference type="EMBL" id="BBO78337.1"/>
    </source>
</evidence>
<keyword evidence="1" id="KW-0004">4Fe-4S</keyword>
<evidence type="ECO:0000256" key="1">
    <source>
        <dbReference type="ARBA" id="ARBA00022485"/>
    </source>
</evidence>
<dbReference type="InterPro" id="IPR017900">
    <property type="entry name" value="4Fe4S_Fe_S_CS"/>
</dbReference>
<dbReference type="InterPro" id="IPR019574">
    <property type="entry name" value="NADH_UbQ_OxRdtase_Gsu_4Fe4S-bd"/>
</dbReference>
<dbReference type="PROSITE" id="PS51839">
    <property type="entry name" value="4FE4S_HC3"/>
    <property type="match status" value="1"/>
</dbReference>
<dbReference type="PROSITE" id="PS51085">
    <property type="entry name" value="2FE2S_FER_2"/>
    <property type="match status" value="1"/>
</dbReference>